<evidence type="ECO:0000256" key="2">
    <source>
        <dbReference type="ARBA" id="ARBA00011245"/>
    </source>
</evidence>
<keyword evidence="16" id="KW-1185">Reference proteome</keyword>
<feature type="domain" description="Galactokinase N-terminal" evidence="14">
    <location>
        <begin position="45"/>
        <end position="68"/>
    </location>
</feature>
<keyword evidence="5" id="KW-0418">Kinase</keyword>
<dbReference type="SUPFAM" id="SSF55060">
    <property type="entry name" value="GHMP Kinase, C-terminal domain"/>
    <property type="match status" value="1"/>
</dbReference>
<keyword evidence="3" id="KW-0808">Transferase</keyword>
<dbReference type="FunFam" id="3.30.70.3170:FF:000001">
    <property type="entry name" value="galactokinase isoform X1"/>
    <property type="match status" value="1"/>
</dbReference>
<dbReference type="Gene3D" id="1.20.1440.340">
    <property type="match status" value="1"/>
</dbReference>
<dbReference type="InterPro" id="IPR006203">
    <property type="entry name" value="GHMP_knse_ATP-bd_CS"/>
</dbReference>
<dbReference type="Proteomes" id="UP000694568">
    <property type="component" value="Unplaced"/>
</dbReference>
<dbReference type="Pfam" id="PF10509">
    <property type="entry name" value="GalKase_gal_bdg"/>
    <property type="match status" value="1"/>
</dbReference>
<dbReference type="AlphaFoldDB" id="A0A8C9WYK3"/>
<evidence type="ECO:0000256" key="6">
    <source>
        <dbReference type="ARBA" id="ARBA00022840"/>
    </source>
</evidence>
<dbReference type="PRINTS" id="PR00473">
    <property type="entry name" value="GALCTOKINASE"/>
</dbReference>
<dbReference type="Gene3D" id="3.30.70.3170">
    <property type="match status" value="1"/>
</dbReference>
<dbReference type="FunFam" id="1.20.1440.340:FF:000001">
    <property type="entry name" value="N-acetylgalactosamine kinase isoform 2"/>
    <property type="match status" value="1"/>
</dbReference>
<feature type="domain" description="GHMP kinase C-terminal" evidence="13">
    <location>
        <begin position="354"/>
        <end position="426"/>
    </location>
</feature>
<evidence type="ECO:0000256" key="5">
    <source>
        <dbReference type="ARBA" id="ARBA00022777"/>
    </source>
</evidence>
<evidence type="ECO:0000256" key="1">
    <source>
        <dbReference type="ARBA" id="ARBA00006566"/>
    </source>
</evidence>
<organism evidence="15 16">
    <name type="scientific">Sander lucioperca</name>
    <name type="common">Pike-perch</name>
    <name type="synonym">Perca lucioperca</name>
    <dbReference type="NCBI Taxonomy" id="283035"/>
    <lineage>
        <taxon>Eukaryota</taxon>
        <taxon>Metazoa</taxon>
        <taxon>Chordata</taxon>
        <taxon>Craniata</taxon>
        <taxon>Vertebrata</taxon>
        <taxon>Euteleostomi</taxon>
        <taxon>Actinopterygii</taxon>
        <taxon>Neopterygii</taxon>
        <taxon>Teleostei</taxon>
        <taxon>Neoteleostei</taxon>
        <taxon>Acanthomorphata</taxon>
        <taxon>Eupercaria</taxon>
        <taxon>Perciformes</taxon>
        <taxon>Percoidei</taxon>
        <taxon>Percidae</taxon>
        <taxon>Luciopercinae</taxon>
        <taxon>Sander</taxon>
    </lineage>
</organism>
<dbReference type="GO" id="GO:0005524">
    <property type="term" value="F:ATP binding"/>
    <property type="evidence" value="ECO:0007669"/>
    <property type="project" value="UniProtKB-KW"/>
</dbReference>
<evidence type="ECO:0000256" key="10">
    <source>
        <dbReference type="ARBA" id="ARBA00080385"/>
    </source>
</evidence>
<evidence type="ECO:0000256" key="11">
    <source>
        <dbReference type="ARBA" id="ARBA00083721"/>
    </source>
</evidence>
<dbReference type="SUPFAM" id="SSF54211">
    <property type="entry name" value="Ribosomal protein S5 domain 2-like"/>
    <property type="match status" value="1"/>
</dbReference>
<dbReference type="PIRSF" id="PIRSF000530">
    <property type="entry name" value="Galactokinase"/>
    <property type="match status" value="1"/>
</dbReference>
<dbReference type="GO" id="GO:0033858">
    <property type="term" value="F:N-acetylgalactosamine kinase activity"/>
    <property type="evidence" value="ECO:0007669"/>
    <property type="project" value="UniProtKB-EC"/>
</dbReference>
<dbReference type="PANTHER" id="PTHR10457">
    <property type="entry name" value="MEVALONATE KINASE/GALACTOKINASE"/>
    <property type="match status" value="1"/>
</dbReference>
<dbReference type="InterPro" id="IPR006206">
    <property type="entry name" value="Mevalonate/galactokinase"/>
</dbReference>
<evidence type="ECO:0000313" key="15">
    <source>
        <dbReference type="Ensembl" id="ENSSLUP00000002335.1"/>
    </source>
</evidence>
<evidence type="ECO:0000259" key="12">
    <source>
        <dbReference type="Pfam" id="PF00288"/>
    </source>
</evidence>
<dbReference type="Pfam" id="PF08544">
    <property type="entry name" value="GHMP_kinases_C"/>
    <property type="match status" value="1"/>
</dbReference>
<comment type="similarity">
    <text evidence="1">Belongs to the GHMP kinase family. GalK subfamily.</text>
</comment>
<evidence type="ECO:0000259" key="14">
    <source>
        <dbReference type="Pfam" id="PF10509"/>
    </source>
</evidence>
<evidence type="ECO:0000256" key="3">
    <source>
        <dbReference type="ARBA" id="ARBA00022679"/>
    </source>
</evidence>
<gene>
    <name evidence="15" type="primary">galk2</name>
</gene>
<reference evidence="15" key="1">
    <citation type="submission" date="2025-08" db="UniProtKB">
        <authorList>
            <consortium name="Ensembl"/>
        </authorList>
    </citation>
    <scope>IDENTIFICATION</scope>
</reference>
<dbReference type="GO" id="GO:0004335">
    <property type="term" value="F:galactokinase activity"/>
    <property type="evidence" value="ECO:0007669"/>
    <property type="project" value="InterPro"/>
</dbReference>
<evidence type="ECO:0000256" key="4">
    <source>
        <dbReference type="ARBA" id="ARBA00022741"/>
    </source>
</evidence>
<dbReference type="InterPro" id="IPR019539">
    <property type="entry name" value="GalKase_N"/>
</dbReference>
<dbReference type="GO" id="GO:0005829">
    <property type="term" value="C:cytosol"/>
    <property type="evidence" value="ECO:0007669"/>
    <property type="project" value="TreeGrafter"/>
</dbReference>
<accession>A0A8C9WYK3</accession>
<dbReference type="InterPro" id="IPR014721">
    <property type="entry name" value="Ribsml_uS5_D2-typ_fold_subgr"/>
</dbReference>
<evidence type="ECO:0000256" key="7">
    <source>
        <dbReference type="ARBA" id="ARBA00050556"/>
    </source>
</evidence>
<dbReference type="EC" id="2.7.1.157" evidence="8"/>
<dbReference type="Gene3D" id="3.30.230.10">
    <property type="match status" value="1"/>
</dbReference>
<dbReference type="NCBIfam" id="TIGR00131">
    <property type="entry name" value="gal_kin"/>
    <property type="match status" value="1"/>
</dbReference>
<evidence type="ECO:0000256" key="9">
    <source>
        <dbReference type="ARBA" id="ARBA00073048"/>
    </source>
</evidence>
<dbReference type="FunFam" id="3.30.230.10:FF:000023">
    <property type="entry name" value="Putative N-acetylgalactosamine kinase"/>
    <property type="match status" value="1"/>
</dbReference>
<feature type="domain" description="GHMP kinase N-terminal" evidence="12">
    <location>
        <begin position="108"/>
        <end position="193"/>
    </location>
</feature>
<protein>
    <recommendedName>
        <fullName evidence="9">N-acetylgalactosamine kinase</fullName>
        <ecNumber evidence="8">2.7.1.157</ecNumber>
    </recommendedName>
    <alternativeName>
        <fullName evidence="11">GalNAc kinase</fullName>
    </alternativeName>
    <alternativeName>
        <fullName evidence="10">Galactokinase 2</fullName>
    </alternativeName>
</protein>
<evidence type="ECO:0000313" key="16">
    <source>
        <dbReference type="Proteomes" id="UP000694568"/>
    </source>
</evidence>
<dbReference type="Pfam" id="PF00288">
    <property type="entry name" value="GHMP_kinases_N"/>
    <property type="match status" value="1"/>
</dbReference>
<keyword evidence="6" id="KW-0067">ATP-binding</keyword>
<name>A0A8C9WYK3_SANLU</name>
<dbReference type="InterPro" id="IPR000705">
    <property type="entry name" value="Galactokinase"/>
</dbReference>
<dbReference type="InterPro" id="IPR013750">
    <property type="entry name" value="GHMP_kinase_C_dom"/>
</dbReference>
<evidence type="ECO:0000256" key="8">
    <source>
        <dbReference type="ARBA" id="ARBA00066768"/>
    </source>
</evidence>
<proteinExistence type="inferred from homology"/>
<dbReference type="PROSITE" id="PS00627">
    <property type="entry name" value="GHMP_KINASES_ATP"/>
    <property type="match status" value="1"/>
</dbReference>
<dbReference type="GeneTree" id="ENSGT00950000183187"/>
<comment type="catalytic activity">
    <reaction evidence="7">
        <text>N-acetyl-alpha-D-galactosamine + ATP = N-acetyl-alpha-D-galactosamine 1-phosphate + ADP + H(+)</text>
        <dbReference type="Rhea" id="RHEA:12617"/>
        <dbReference type="ChEBI" id="CHEBI:15378"/>
        <dbReference type="ChEBI" id="CHEBI:30616"/>
        <dbReference type="ChEBI" id="CHEBI:40356"/>
        <dbReference type="ChEBI" id="CHEBI:61970"/>
        <dbReference type="ChEBI" id="CHEBI:456216"/>
        <dbReference type="EC" id="2.7.1.157"/>
    </reaction>
</comment>
<dbReference type="InterPro" id="IPR006204">
    <property type="entry name" value="GHMP_kinase_N_dom"/>
</dbReference>
<dbReference type="GO" id="GO:0006012">
    <property type="term" value="P:galactose metabolic process"/>
    <property type="evidence" value="ECO:0007669"/>
    <property type="project" value="InterPro"/>
</dbReference>
<keyword evidence="4" id="KW-0547">Nucleotide-binding</keyword>
<comment type="subunit">
    <text evidence="2">Monomer.</text>
</comment>
<reference evidence="15" key="2">
    <citation type="submission" date="2025-09" db="UniProtKB">
        <authorList>
            <consortium name="Ensembl"/>
        </authorList>
    </citation>
    <scope>IDENTIFICATION</scope>
</reference>
<dbReference type="Ensembl" id="ENSSLUT00000002427.1">
    <property type="protein sequence ID" value="ENSSLUP00000002335.1"/>
    <property type="gene ID" value="ENSSLUG00000001038.1"/>
</dbReference>
<dbReference type="PRINTS" id="PR00959">
    <property type="entry name" value="MEVGALKINASE"/>
</dbReference>
<evidence type="ECO:0000259" key="13">
    <source>
        <dbReference type="Pfam" id="PF08544"/>
    </source>
</evidence>
<dbReference type="PANTHER" id="PTHR10457:SF7">
    <property type="entry name" value="GALACTOKINASE-RELATED"/>
    <property type="match status" value="1"/>
</dbReference>
<dbReference type="InterPro" id="IPR036554">
    <property type="entry name" value="GHMP_kinase_C_sf"/>
</dbReference>
<dbReference type="InterPro" id="IPR020568">
    <property type="entry name" value="Ribosomal_Su5_D2-typ_SF"/>
</dbReference>
<sequence length="455" mass="49975">MVTAAMSIIFTVYVQEQSYIMKTNVKFFKSAMTFFFHTHFYHLFNHIDYCGYSVLPMAIEPNILAAVSVNKSGTITLANTNQQYKDFTVSCSEDIAIDRENPKWHYYFLCGVKGIQEKCGLAHLAGMSCVVDGTIPPSSGLSSSSALVCCAGLVTMEANQKSLSKVALAEICAKSERYIGTEGGGMDQSISFLAERGTAKLIEFQPLRATDVKLPDGAVFVISNCCMEMNKAASSHFNIRVVECRIATKMLAQARGLDSSRFMKLVQVQMELQASLEEMLALVVEVLHPEPYSREEICKALGITSEQFSTELLSANTQHVKHFKLHQRAKHVYGEAARVLRFKSVCDSEPVESVQLLGDLMNQSHASCRDLYECSCPELDQLVDICLKSGAVGSRLTGAGWGGCAVSMVPDEKVESFLQAVSEAYYLPDPRRAAMEKQSLFVSKPGGGAAIFLDE</sequence>